<organism evidence="8 9">
    <name type="scientific">Fasciola gigantica</name>
    <name type="common">Giant liver fluke</name>
    <dbReference type="NCBI Taxonomy" id="46835"/>
    <lineage>
        <taxon>Eukaryota</taxon>
        <taxon>Metazoa</taxon>
        <taxon>Spiralia</taxon>
        <taxon>Lophotrochozoa</taxon>
        <taxon>Platyhelminthes</taxon>
        <taxon>Trematoda</taxon>
        <taxon>Digenea</taxon>
        <taxon>Plagiorchiida</taxon>
        <taxon>Echinostomata</taxon>
        <taxon>Echinostomatoidea</taxon>
        <taxon>Fasciolidae</taxon>
        <taxon>Fasciola</taxon>
    </lineage>
</organism>
<dbReference type="InterPro" id="IPR000418">
    <property type="entry name" value="Ets_dom"/>
</dbReference>
<feature type="compositionally biased region" description="Polar residues" evidence="6">
    <location>
        <begin position="876"/>
        <end position="885"/>
    </location>
</feature>
<evidence type="ECO:0000256" key="5">
    <source>
        <dbReference type="RuleBase" id="RU004019"/>
    </source>
</evidence>
<evidence type="ECO:0000256" key="3">
    <source>
        <dbReference type="ARBA" id="ARBA00023125"/>
    </source>
</evidence>
<feature type="region of interest" description="Disordered" evidence="6">
    <location>
        <begin position="366"/>
        <end position="387"/>
    </location>
</feature>
<dbReference type="InterPro" id="IPR046328">
    <property type="entry name" value="ETS_fam"/>
</dbReference>
<sequence>MMFPFGSNGDFFCEKTRFSNTSLMASATDPGGTSSGTAGTTSVGGPSTGGTLQDFMSYGFLPFPSSVSYDSLQQPGILYPHATGRGGLHSVSEMGLMNDHSASPSARCSTASSRDAHGTYMNSSAHISQGNNNIAHGGINNSMLQHYSSASHSSVNEKRQITGLPCNLTGARECLGSGPCTYAHPHWTHQQTNFLDSFSSRPQIDGNGDSVSSTSVTAAVISPAVPTTTSITSSTNVSMSNRLIGGGADSGRTSVSLYDKSSLPTYPLRELAINVGVNGLSNSETFSAYPSHLTGCMRPENLLTGLGPSIQTAAAAAAMLGELNDSDYRGSLRAEEEISGASVGSVRAVRSTSRLVISSEHGSLKMQSSVSGSIGDNGVSGRYTKDSDMNRNKKRRVCTSGLNSYVDDEDNFTKSGFVDTASFSEKIHTTRPTRHLSVEDRANRCGSKTLKTSNSSENHAFSDLLPGFDYSSGSPSYGKTSLSASGTPVHWRPQCSGQIQLWQFLLELLSDSRNIACITWEGTNGEFKLVDPDEVARRWGERKSKPNMNYDKLSRALRYYYGRHLVGRINGKRYAYKFDFTGLAQAMQPPACGSPPSSDVALLGNSHALSSLLLPGGHALGNSSPHSGLVQSFGASGTTPYSTFLLPNPQFPSNTPTHRFSSTTHCSGNSNAVDDASINLSAYPSHTPLSSSYSGSLYHHPDQTTPLAPVDFRAQPSRNEFPTASTIGDLTAEQQTGIGAVKSDSFHSPYSHEFFHSARMAAAAACLISPQLNTITSSTALSSISSYPLTRQTSPTTSGYISSVPSARFSPLRNVGRFREKIDLSNLMTGSDMTSNLDRDLSVSRYDNVPFPYRKYTPNGSSRGENGGSSTGSRSCGVNTVSATADGNGVERGLGDRSDRNAVEYNSETNNHFVSKSSSSSEMTLSSPKHSNIPSNTNFSGISGSQLVTRDAFGFPVSMWPPGRTEIADLNVKCIASETTQQTPPIDSISSTDSSTSSAWLPTHMLSYNVANLARVTHGMGEFCEAIHS</sequence>
<dbReference type="SUPFAM" id="SSF46785">
    <property type="entry name" value="Winged helix' DNA-binding domain"/>
    <property type="match status" value="1"/>
</dbReference>
<dbReference type="PROSITE" id="PS00346">
    <property type="entry name" value="ETS_DOMAIN_2"/>
    <property type="match status" value="1"/>
</dbReference>
<dbReference type="GO" id="GO:0030154">
    <property type="term" value="P:cell differentiation"/>
    <property type="evidence" value="ECO:0007669"/>
    <property type="project" value="TreeGrafter"/>
</dbReference>
<comment type="subcellular location">
    <subcellularLocation>
        <location evidence="1 5">Nucleus</location>
    </subcellularLocation>
</comment>
<name>A0A504YFC1_FASGI</name>
<dbReference type="PROSITE" id="PS50061">
    <property type="entry name" value="ETS_DOMAIN_3"/>
    <property type="match status" value="1"/>
</dbReference>
<evidence type="ECO:0000256" key="2">
    <source>
        <dbReference type="ARBA" id="ARBA00005562"/>
    </source>
</evidence>
<dbReference type="PROSITE" id="PS00345">
    <property type="entry name" value="ETS_DOMAIN_1"/>
    <property type="match status" value="1"/>
</dbReference>
<dbReference type="GO" id="GO:0043565">
    <property type="term" value="F:sequence-specific DNA binding"/>
    <property type="evidence" value="ECO:0007669"/>
    <property type="project" value="InterPro"/>
</dbReference>
<dbReference type="PRINTS" id="PR00454">
    <property type="entry name" value="ETSDOMAIN"/>
</dbReference>
<dbReference type="EMBL" id="SUNJ01014465">
    <property type="protein sequence ID" value="TPP56457.1"/>
    <property type="molecule type" value="Genomic_DNA"/>
</dbReference>
<dbReference type="InterPro" id="IPR036390">
    <property type="entry name" value="WH_DNA-bd_sf"/>
</dbReference>
<evidence type="ECO:0000313" key="9">
    <source>
        <dbReference type="Proteomes" id="UP000316759"/>
    </source>
</evidence>
<dbReference type="STRING" id="46835.A0A504YFC1"/>
<proteinExistence type="inferred from homology"/>
<evidence type="ECO:0000313" key="8">
    <source>
        <dbReference type="EMBL" id="TPP56457.1"/>
    </source>
</evidence>
<evidence type="ECO:0000256" key="1">
    <source>
        <dbReference type="ARBA" id="ARBA00004123"/>
    </source>
</evidence>
<protein>
    <submittedName>
        <fullName evidence="8">Friend leukemia integration 1 transcription factor</fullName>
    </submittedName>
</protein>
<keyword evidence="3 5" id="KW-0238">DNA-binding</keyword>
<comment type="similarity">
    <text evidence="2 5">Belongs to the ETS family.</text>
</comment>
<comment type="caution">
    <text evidence="8">The sequence shown here is derived from an EMBL/GenBank/DDBJ whole genome shotgun (WGS) entry which is preliminary data.</text>
</comment>
<feature type="region of interest" description="Disordered" evidence="6">
    <location>
        <begin position="24"/>
        <end position="48"/>
    </location>
</feature>
<dbReference type="Pfam" id="PF00178">
    <property type="entry name" value="Ets"/>
    <property type="match status" value="1"/>
</dbReference>
<dbReference type="SMART" id="SM00413">
    <property type="entry name" value="ETS"/>
    <property type="match status" value="1"/>
</dbReference>
<keyword evidence="9" id="KW-1185">Reference proteome</keyword>
<accession>A0A504YFC1</accession>
<evidence type="ECO:0000256" key="6">
    <source>
        <dbReference type="SAM" id="MobiDB-lite"/>
    </source>
</evidence>
<feature type="compositionally biased region" description="Basic and acidic residues" evidence="6">
    <location>
        <begin position="893"/>
        <end position="902"/>
    </location>
</feature>
<feature type="compositionally biased region" description="Low complexity" evidence="6">
    <location>
        <begin position="915"/>
        <end position="927"/>
    </location>
</feature>
<feature type="compositionally biased region" description="Polar residues" evidence="6">
    <location>
        <begin position="904"/>
        <end position="914"/>
    </location>
</feature>
<gene>
    <name evidence="8" type="ORF">FGIG_07216</name>
</gene>
<dbReference type="PANTHER" id="PTHR11849:SF304">
    <property type="entry name" value="DNA-BINDING PROTEIN D-ETS-3"/>
    <property type="match status" value="1"/>
</dbReference>
<evidence type="ECO:0000259" key="7">
    <source>
        <dbReference type="PROSITE" id="PS50061"/>
    </source>
</evidence>
<dbReference type="GO" id="GO:0000981">
    <property type="term" value="F:DNA-binding transcription factor activity, RNA polymerase II-specific"/>
    <property type="evidence" value="ECO:0007669"/>
    <property type="project" value="TreeGrafter"/>
</dbReference>
<feature type="region of interest" description="Disordered" evidence="6">
    <location>
        <begin position="852"/>
        <end position="938"/>
    </location>
</feature>
<evidence type="ECO:0000256" key="4">
    <source>
        <dbReference type="ARBA" id="ARBA00023242"/>
    </source>
</evidence>
<feature type="compositionally biased region" description="Low complexity" evidence="6">
    <location>
        <begin position="25"/>
        <end position="48"/>
    </location>
</feature>
<reference evidence="8 9" key="1">
    <citation type="submission" date="2019-04" db="EMBL/GenBank/DDBJ databases">
        <title>Annotation for the trematode Fasciola gigantica.</title>
        <authorList>
            <person name="Choi Y.-J."/>
        </authorList>
    </citation>
    <scope>NUCLEOTIDE SEQUENCE [LARGE SCALE GENOMIC DNA]</scope>
    <source>
        <strain evidence="8">Uganda_cow_1</strain>
    </source>
</reference>
<dbReference type="AlphaFoldDB" id="A0A504YFC1"/>
<keyword evidence="4 5" id="KW-0539">Nucleus</keyword>
<dbReference type="OrthoDB" id="10067219at2759"/>
<dbReference type="InterPro" id="IPR036388">
    <property type="entry name" value="WH-like_DNA-bd_sf"/>
</dbReference>
<dbReference type="Gene3D" id="1.10.10.10">
    <property type="entry name" value="Winged helix-like DNA-binding domain superfamily/Winged helix DNA-binding domain"/>
    <property type="match status" value="1"/>
</dbReference>
<dbReference type="PANTHER" id="PTHR11849">
    <property type="entry name" value="ETS"/>
    <property type="match status" value="1"/>
</dbReference>
<feature type="compositionally biased region" description="Polar residues" evidence="6">
    <location>
        <begin position="928"/>
        <end position="938"/>
    </location>
</feature>
<dbReference type="Proteomes" id="UP000316759">
    <property type="component" value="Unassembled WGS sequence"/>
</dbReference>
<dbReference type="GO" id="GO:0005634">
    <property type="term" value="C:nucleus"/>
    <property type="evidence" value="ECO:0007669"/>
    <property type="project" value="UniProtKB-SubCell"/>
</dbReference>
<feature type="domain" description="ETS" evidence="7">
    <location>
        <begin position="499"/>
        <end position="579"/>
    </location>
</feature>
<dbReference type="FunFam" id="1.10.10.10:FF:000039">
    <property type="entry name" value="Friend leukemia integration 1 transcription factor"/>
    <property type="match status" value="1"/>
</dbReference>